<protein>
    <submittedName>
        <fullName evidence="1">Uncharacterized protein</fullName>
    </submittedName>
</protein>
<keyword evidence="2" id="KW-1185">Reference proteome</keyword>
<accession>A0A5E4MXF9</accession>
<proteinExistence type="predicted"/>
<gene>
    <name evidence="1" type="ORF">CINCED_3A009525</name>
</gene>
<dbReference type="EMBL" id="CABPRJ010001440">
    <property type="protein sequence ID" value="VVC36989.1"/>
    <property type="molecule type" value="Genomic_DNA"/>
</dbReference>
<dbReference type="AlphaFoldDB" id="A0A5E4MXF9"/>
<sequence>MFKSIKEAALRDDLLFQSKTIEIDFEIGMIVAIKKLFGYQTEIKSGLFHFGQSIRRQIQKDHCTSISAYLTDDCWETIRGEAPMNESKLLKMS</sequence>
<dbReference type="Proteomes" id="UP000325440">
    <property type="component" value="Unassembled WGS sequence"/>
</dbReference>
<evidence type="ECO:0000313" key="1">
    <source>
        <dbReference type="EMBL" id="VVC36989.1"/>
    </source>
</evidence>
<organism evidence="1 2">
    <name type="scientific">Cinara cedri</name>
    <dbReference type="NCBI Taxonomy" id="506608"/>
    <lineage>
        <taxon>Eukaryota</taxon>
        <taxon>Metazoa</taxon>
        <taxon>Ecdysozoa</taxon>
        <taxon>Arthropoda</taxon>
        <taxon>Hexapoda</taxon>
        <taxon>Insecta</taxon>
        <taxon>Pterygota</taxon>
        <taxon>Neoptera</taxon>
        <taxon>Paraneoptera</taxon>
        <taxon>Hemiptera</taxon>
        <taxon>Sternorrhyncha</taxon>
        <taxon>Aphidomorpha</taxon>
        <taxon>Aphidoidea</taxon>
        <taxon>Aphididae</taxon>
        <taxon>Lachninae</taxon>
        <taxon>Cinara</taxon>
    </lineage>
</organism>
<dbReference type="OrthoDB" id="6598911at2759"/>
<evidence type="ECO:0000313" key="2">
    <source>
        <dbReference type="Proteomes" id="UP000325440"/>
    </source>
</evidence>
<reference evidence="1 2" key="1">
    <citation type="submission" date="2019-08" db="EMBL/GenBank/DDBJ databases">
        <authorList>
            <person name="Alioto T."/>
            <person name="Alioto T."/>
            <person name="Gomez Garrido J."/>
        </authorList>
    </citation>
    <scope>NUCLEOTIDE SEQUENCE [LARGE SCALE GENOMIC DNA]</scope>
</reference>
<name>A0A5E4MXF9_9HEMI</name>